<dbReference type="AlphaFoldDB" id="A0A239P2B3"/>
<proteinExistence type="predicted"/>
<dbReference type="EMBL" id="FZOD01000080">
    <property type="protein sequence ID" value="SNT60873.1"/>
    <property type="molecule type" value="Genomic_DNA"/>
</dbReference>
<gene>
    <name evidence="2" type="ORF">SAMN05216276_108013</name>
</gene>
<feature type="region of interest" description="Disordered" evidence="1">
    <location>
        <begin position="1"/>
        <end position="23"/>
    </location>
</feature>
<name>A0A239P2B3_9ACTN</name>
<protein>
    <submittedName>
        <fullName evidence="2">Uncharacterized protein</fullName>
    </submittedName>
</protein>
<evidence type="ECO:0000256" key="1">
    <source>
        <dbReference type="SAM" id="MobiDB-lite"/>
    </source>
</evidence>
<dbReference type="Proteomes" id="UP000198282">
    <property type="component" value="Unassembled WGS sequence"/>
</dbReference>
<evidence type="ECO:0000313" key="3">
    <source>
        <dbReference type="Proteomes" id="UP000198282"/>
    </source>
</evidence>
<evidence type="ECO:0000313" key="2">
    <source>
        <dbReference type="EMBL" id="SNT60873.1"/>
    </source>
</evidence>
<sequence length="113" mass="12657">MTSVGLRGSHDDRGGRQGKATDLDRIDIRDPNFATKTTRVLDLYARIFDGVPLDKDEYVISSDEKTSIQARCHPTLAPGTARTMRLNHEYDRGGALAYLAVRPFRWTFTPATC</sequence>
<accession>A0A239P2B3</accession>
<dbReference type="RefSeq" id="WP_218825752.1">
    <property type="nucleotide sequence ID" value="NZ_FZOD01000080.1"/>
</dbReference>
<organism evidence="2 3">
    <name type="scientific">Streptosporangium subroseum</name>
    <dbReference type="NCBI Taxonomy" id="106412"/>
    <lineage>
        <taxon>Bacteria</taxon>
        <taxon>Bacillati</taxon>
        <taxon>Actinomycetota</taxon>
        <taxon>Actinomycetes</taxon>
        <taxon>Streptosporangiales</taxon>
        <taxon>Streptosporangiaceae</taxon>
        <taxon>Streptosporangium</taxon>
    </lineage>
</organism>
<feature type="compositionally biased region" description="Basic and acidic residues" evidence="1">
    <location>
        <begin position="8"/>
        <end position="23"/>
    </location>
</feature>
<reference evidence="2 3" key="1">
    <citation type="submission" date="2017-06" db="EMBL/GenBank/DDBJ databases">
        <authorList>
            <person name="Kim H.J."/>
            <person name="Triplett B.A."/>
        </authorList>
    </citation>
    <scope>NUCLEOTIDE SEQUENCE [LARGE SCALE GENOMIC DNA]</scope>
    <source>
        <strain evidence="2 3">CGMCC 4.2132</strain>
    </source>
</reference>
<keyword evidence="3" id="KW-1185">Reference proteome</keyword>